<dbReference type="OrthoDB" id="5229455at2759"/>
<dbReference type="SMART" id="SM00066">
    <property type="entry name" value="GAL4"/>
    <property type="match status" value="1"/>
</dbReference>
<keyword evidence="2" id="KW-0539">Nucleus</keyword>
<proteinExistence type="predicted"/>
<dbReference type="AlphaFoldDB" id="A0A1G4KMM2"/>
<dbReference type="GO" id="GO:0005634">
    <property type="term" value="C:nucleus"/>
    <property type="evidence" value="ECO:0007669"/>
    <property type="project" value="UniProtKB-SubCell"/>
</dbReference>
<dbReference type="InterPro" id="IPR021858">
    <property type="entry name" value="Fun_TF"/>
</dbReference>
<dbReference type="PANTHER" id="PTHR37534:SF43">
    <property type="entry name" value="FINGER DOMAIN PROTEIN, PUTATIVE (AFU_ORTHOLOGUE AFUA_1G01850)-RELATED"/>
    <property type="match status" value="1"/>
</dbReference>
<comment type="subcellular location">
    <subcellularLocation>
        <location evidence="1">Nucleus</location>
    </subcellularLocation>
</comment>
<reference evidence="6" key="1">
    <citation type="submission" date="2016-03" db="EMBL/GenBank/DDBJ databases">
        <authorList>
            <person name="Devillers Hugo."/>
        </authorList>
    </citation>
    <scope>NUCLEOTIDE SEQUENCE [LARGE SCALE GENOMIC DNA]</scope>
</reference>
<gene>
    <name evidence="5" type="ORF">LANO_0H15258G</name>
</gene>
<evidence type="ECO:0000256" key="1">
    <source>
        <dbReference type="ARBA" id="ARBA00004123"/>
    </source>
</evidence>
<accession>A0A1G4KMM2</accession>
<evidence type="ECO:0000259" key="4">
    <source>
        <dbReference type="PROSITE" id="PS50048"/>
    </source>
</evidence>
<dbReference type="GO" id="GO:0000976">
    <property type="term" value="F:transcription cis-regulatory region binding"/>
    <property type="evidence" value="ECO:0007669"/>
    <property type="project" value="TreeGrafter"/>
</dbReference>
<feature type="region of interest" description="Disordered" evidence="3">
    <location>
        <begin position="148"/>
        <end position="192"/>
    </location>
</feature>
<evidence type="ECO:0000313" key="6">
    <source>
        <dbReference type="Proteomes" id="UP000189911"/>
    </source>
</evidence>
<dbReference type="GO" id="GO:0045944">
    <property type="term" value="P:positive regulation of transcription by RNA polymerase II"/>
    <property type="evidence" value="ECO:0007669"/>
    <property type="project" value="TreeGrafter"/>
</dbReference>
<dbReference type="EMBL" id="LT598447">
    <property type="protein sequence ID" value="SCV05791.1"/>
    <property type="molecule type" value="Genomic_DNA"/>
</dbReference>
<dbReference type="InterPro" id="IPR001138">
    <property type="entry name" value="Zn2Cys6_DnaBD"/>
</dbReference>
<dbReference type="Proteomes" id="UP000189911">
    <property type="component" value="Chromosome H"/>
</dbReference>
<feature type="domain" description="Zn(2)-C6 fungal-type" evidence="4">
    <location>
        <begin position="45"/>
        <end position="75"/>
    </location>
</feature>
<dbReference type="Pfam" id="PF11951">
    <property type="entry name" value="Fungal_trans_2"/>
    <property type="match status" value="1"/>
</dbReference>
<organism evidence="5 6">
    <name type="scientific">Lachancea nothofagi CBS 11611</name>
    <dbReference type="NCBI Taxonomy" id="1266666"/>
    <lineage>
        <taxon>Eukaryota</taxon>
        <taxon>Fungi</taxon>
        <taxon>Dikarya</taxon>
        <taxon>Ascomycota</taxon>
        <taxon>Saccharomycotina</taxon>
        <taxon>Saccharomycetes</taxon>
        <taxon>Saccharomycetales</taxon>
        <taxon>Saccharomycetaceae</taxon>
        <taxon>Lachancea</taxon>
    </lineage>
</organism>
<evidence type="ECO:0000313" key="5">
    <source>
        <dbReference type="EMBL" id="SCV05791.1"/>
    </source>
</evidence>
<sequence>MQLWYKNCFSWEHSLLSQRTQSNDNENTMKFELAKVKTQVRSTEDCLICQKYAIRCNRNKPRCERCESSRLKCSYPLLLKWGGRQYRDKKKVPKIPPNTKMVNGVLVIKDKSVLKGWSVSKVGNGYTLVNEPNFLSCEDMALRRPASAKEHEYHTSGVSEEAPGNPSPALALHGKSARERTVHRNSSSSGSNRLQFSVSALGLMISSWRFSESFDFYVKDTSSLFVVYSKRRDSNPFHYLLPQMALQSPTLMKAIIAFGGRHKQHLLSRQEGNDYASLEECIIKRTDFEVTAREFLSTTVMELANDLKLARGLVSDLILATVLVLSNFSFFFGDQENMWRTHLYGAEQIILKSINPEVINESICLQFSVDEGPRPFLERWFFYMKVMATLSSGDFGLAINENLLKLDFSAVKKKKTMGESMKNIEKAEYLNGMEVSVFAYLADVASLIIEKRLGDNNGGSTIFLRAVELDYRIMDFLKNSFELRSKEQIGGQHSATSLHKVPRYTSEHSLHSTNLLFGLSAVLQLRRRILGFSNTNDLIKNLLYRILSLLETDFSHEQSIRPGMLFSIFSFGCELIDDEFVSKRSFCSNHLSYLASRGVSCADQALSIMRECWEKKKSWWQVLKDKNLDVCFAI</sequence>
<dbReference type="InterPro" id="IPR036864">
    <property type="entry name" value="Zn2-C6_fun-type_DNA-bd_sf"/>
</dbReference>
<name>A0A1G4KMM2_9SACH</name>
<evidence type="ECO:0000256" key="2">
    <source>
        <dbReference type="ARBA" id="ARBA00023242"/>
    </source>
</evidence>
<dbReference type="GO" id="GO:0000981">
    <property type="term" value="F:DNA-binding transcription factor activity, RNA polymerase II-specific"/>
    <property type="evidence" value="ECO:0007669"/>
    <property type="project" value="InterPro"/>
</dbReference>
<dbReference type="PROSITE" id="PS50048">
    <property type="entry name" value="ZN2_CY6_FUNGAL_2"/>
    <property type="match status" value="1"/>
</dbReference>
<dbReference type="SUPFAM" id="SSF57701">
    <property type="entry name" value="Zn2/Cys6 DNA-binding domain"/>
    <property type="match status" value="1"/>
</dbReference>
<dbReference type="CDD" id="cd00067">
    <property type="entry name" value="GAL4"/>
    <property type="match status" value="1"/>
</dbReference>
<evidence type="ECO:0000256" key="3">
    <source>
        <dbReference type="SAM" id="MobiDB-lite"/>
    </source>
</evidence>
<keyword evidence="6" id="KW-1185">Reference proteome</keyword>
<dbReference type="PANTHER" id="PTHR37534">
    <property type="entry name" value="TRANSCRIPTIONAL ACTIVATOR PROTEIN UGA3"/>
    <property type="match status" value="1"/>
</dbReference>
<dbReference type="Pfam" id="PF00172">
    <property type="entry name" value="Zn_clus"/>
    <property type="match status" value="1"/>
</dbReference>
<protein>
    <submittedName>
        <fullName evidence="5">LANO_0H15258g1_1</fullName>
    </submittedName>
</protein>
<dbReference type="GO" id="GO:0008270">
    <property type="term" value="F:zinc ion binding"/>
    <property type="evidence" value="ECO:0007669"/>
    <property type="project" value="InterPro"/>
</dbReference>